<name>A0ABU8BQC9_9RHOB</name>
<dbReference type="Proteomes" id="UP001431963">
    <property type="component" value="Unassembled WGS sequence"/>
</dbReference>
<protein>
    <submittedName>
        <fullName evidence="1">Entericidin EcnA/B family protein</fullName>
    </submittedName>
</protein>
<dbReference type="EMBL" id="JBALHR010000001">
    <property type="protein sequence ID" value="MEH7826909.1"/>
    <property type="molecule type" value="Genomic_DNA"/>
</dbReference>
<dbReference type="RefSeq" id="WP_335418737.1">
    <property type="nucleotide sequence ID" value="NZ_JBALHR010000001.1"/>
</dbReference>
<comment type="caution">
    <text evidence="1">The sequence shown here is derived from an EMBL/GenBank/DDBJ whole genome shotgun (WGS) entry which is preliminary data.</text>
</comment>
<evidence type="ECO:0000313" key="2">
    <source>
        <dbReference type="Proteomes" id="UP001431963"/>
    </source>
</evidence>
<sequence length="38" mass="3754">MRKLLLIAALAAVSGCATVDGIGRDISGGANRVAGWIG</sequence>
<keyword evidence="2" id="KW-1185">Reference proteome</keyword>
<evidence type="ECO:0000313" key="1">
    <source>
        <dbReference type="EMBL" id="MEH7826909.1"/>
    </source>
</evidence>
<proteinExistence type="predicted"/>
<accession>A0ABU8BQC9</accession>
<reference evidence="1" key="1">
    <citation type="submission" date="2024-02" db="EMBL/GenBank/DDBJ databases">
        <title>Genome sequences of strain Gemmobacter sp. JM10B15.</title>
        <authorList>
            <person name="Zhang M."/>
        </authorList>
    </citation>
    <scope>NUCLEOTIDE SEQUENCE</scope>
    <source>
        <strain evidence="1">JM10B15</strain>
    </source>
</reference>
<organism evidence="1 2">
    <name type="scientific">Gemmobacter denitrificans</name>
    <dbReference type="NCBI Taxonomy" id="3123040"/>
    <lineage>
        <taxon>Bacteria</taxon>
        <taxon>Pseudomonadati</taxon>
        <taxon>Pseudomonadota</taxon>
        <taxon>Alphaproteobacteria</taxon>
        <taxon>Rhodobacterales</taxon>
        <taxon>Paracoccaceae</taxon>
        <taxon>Gemmobacter</taxon>
    </lineage>
</organism>
<gene>
    <name evidence="1" type="ORF">V6590_01985</name>
</gene>
<dbReference type="PROSITE" id="PS51257">
    <property type="entry name" value="PROKAR_LIPOPROTEIN"/>
    <property type="match status" value="1"/>
</dbReference>